<dbReference type="PANTHER" id="PTHR43465:SF2">
    <property type="entry name" value="DUF1680 DOMAIN PROTEIN (AFU_ORTHOLOGUE AFUA_1G08910)"/>
    <property type="match status" value="1"/>
</dbReference>
<evidence type="ECO:0000259" key="2">
    <source>
        <dbReference type="Pfam" id="PF20736"/>
    </source>
</evidence>
<dbReference type="PANTHER" id="PTHR43465">
    <property type="entry name" value="DUF1680 DOMAIN PROTEIN (AFU_ORTHOLOGUE AFUA_1G08910)"/>
    <property type="match status" value="1"/>
</dbReference>
<keyword evidence="5" id="KW-1185">Reference proteome</keyword>
<dbReference type="GO" id="GO:0005975">
    <property type="term" value="P:carbohydrate metabolic process"/>
    <property type="evidence" value="ECO:0007669"/>
    <property type="project" value="InterPro"/>
</dbReference>
<proteinExistence type="predicted"/>
<dbReference type="Pfam" id="PF20736">
    <property type="entry name" value="Glyco_hydro127M"/>
    <property type="match status" value="1"/>
</dbReference>
<evidence type="ECO:0000259" key="1">
    <source>
        <dbReference type="Pfam" id="PF07944"/>
    </source>
</evidence>
<dbReference type="Pfam" id="PF20737">
    <property type="entry name" value="Glyco_hydro127C"/>
    <property type="match status" value="1"/>
</dbReference>
<protein>
    <submittedName>
        <fullName evidence="4">Glycoside hydrolase family 127 protein</fullName>
    </submittedName>
</protein>
<evidence type="ECO:0000313" key="5">
    <source>
        <dbReference type="Proteomes" id="UP000435304"/>
    </source>
</evidence>
<evidence type="ECO:0000313" key="4">
    <source>
        <dbReference type="EMBL" id="MVA75576.1"/>
    </source>
</evidence>
<dbReference type="Pfam" id="PF07944">
    <property type="entry name" value="Beta-AFase-like_GH127_cat"/>
    <property type="match status" value="1"/>
</dbReference>
<evidence type="ECO:0000259" key="3">
    <source>
        <dbReference type="Pfam" id="PF20737"/>
    </source>
</evidence>
<sequence>MQRPVARAVVTGGLWHHWQQLNRTASIPLGIAKLSEAGNLTNLRLAAGEPLEATHQGPVYMDSDVYKMLETVAFELERGDDDALTAFVDEACALVAAAQAEDGYLNSYYQVRAPGERYQNLTNSHELYTAGHLFQAAVALARTTGDQRLLDIARRLADHLVEVFLVQRLPRLDGHPQVETALVELYRCVGVPEYLELARRLVEDRGRGLVGSHPAGRLYQQDAFPVREMTVVTGHAVRAMYLEAGIVDLYLETGDRSLLETSQARWENLVAARTALTGGHGARQLKEAFGEDYELPPDQSYNETCAAVASIHWSWRLLLATGEARYADLVERTLHNVFAASVSADGLEFFKGNPLQRRADHALSVGDPRWRDGWFWSACCPPNVTRLMSSLQHYLATTSGSTLSLQLYGDARIGAVLPVGEVDLAVSTALPWDGSTRVRVESAPGAEWTLALRVPSWSPRPEVRLDGQPLEVAPDEAGYLRITRRWRPGEEVGVAFDVSPRLTTPHPRVDAVRGCLALERGPLVYCFEQADQPDGVDVEQLRLTGDAASVAVERRELDGIGATVTLTVDAEELVDAPRSGLPYYPGERSWTTRPVRATAVPYFQWANRDRRAMRVWVPGPAAPAAGGAQRS</sequence>
<dbReference type="InterPro" id="IPR049049">
    <property type="entry name" value="Beta-AFase-like_GH127_C"/>
</dbReference>
<dbReference type="GO" id="GO:0016787">
    <property type="term" value="F:hydrolase activity"/>
    <property type="evidence" value="ECO:0007669"/>
    <property type="project" value="UniProtKB-KW"/>
</dbReference>
<feature type="domain" description="Non-reducing end beta-L-arabinofuranosidase-like GH127 middle" evidence="2">
    <location>
        <begin position="406"/>
        <end position="497"/>
    </location>
</feature>
<dbReference type="InterPro" id="IPR012878">
    <property type="entry name" value="Beta-AFase-like_GH127_cat"/>
</dbReference>
<comment type="caution">
    <text evidence="4">The sequence shown here is derived from an EMBL/GenBank/DDBJ whole genome shotgun (WGS) entry which is preliminary data.</text>
</comment>
<dbReference type="AlphaFoldDB" id="A0A6A9URQ5"/>
<reference evidence="4 5" key="1">
    <citation type="submission" date="2019-12" db="EMBL/GenBank/DDBJ databases">
        <title>Auraticoccus cholistani sp. nov., an actinomycete isolated from soil of Cholistan desert.</title>
        <authorList>
            <person name="Cheema M.T."/>
        </authorList>
    </citation>
    <scope>NUCLEOTIDE SEQUENCE [LARGE SCALE GENOMIC DNA]</scope>
    <source>
        <strain evidence="4 5">F435</strain>
    </source>
</reference>
<dbReference type="InterPro" id="IPR049174">
    <property type="entry name" value="Beta-AFase-like"/>
</dbReference>
<accession>A0A6A9URQ5</accession>
<dbReference type="EMBL" id="WPCU01000005">
    <property type="protein sequence ID" value="MVA75576.1"/>
    <property type="molecule type" value="Genomic_DNA"/>
</dbReference>
<feature type="domain" description="Non-reducing end beta-L-arabinofuranosidase-like GH127 catalytic" evidence="1">
    <location>
        <begin position="10"/>
        <end position="392"/>
    </location>
</feature>
<organism evidence="4 5">
    <name type="scientific">Auraticoccus cholistanensis</name>
    <dbReference type="NCBI Taxonomy" id="2656650"/>
    <lineage>
        <taxon>Bacteria</taxon>
        <taxon>Bacillati</taxon>
        <taxon>Actinomycetota</taxon>
        <taxon>Actinomycetes</taxon>
        <taxon>Propionibacteriales</taxon>
        <taxon>Propionibacteriaceae</taxon>
        <taxon>Auraticoccus</taxon>
    </lineage>
</organism>
<name>A0A6A9URQ5_9ACTN</name>
<dbReference type="Proteomes" id="UP000435304">
    <property type="component" value="Unassembled WGS sequence"/>
</dbReference>
<dbReference type="InterPro" id="IPR049046">
    <property type="entry name" value="Beta-AFase-like_GH127_middle"/>
</dbReference>
<dbReference type="SUPFAM" id="SSF48208">
    <property type="entry name" value="Six-hairpin glycosidases"/>
    <property type="match status" value="1"/>
</dbReference>
<gene>
    <name evidence="4" type="ORF">GC722_05990</name>
</gene>
<keyword evidence="4" id="KW-0378">Hydrolase</keyword>
<feature type="domain" description="Non-reducing end beta-L-arabinofuranosidase-like GH127 C-terminal" evidence="3">
    <location>
        <begin position="500"/>
        <end position="618"/>
    </location>
</feature>
<dbReference type="InterPro" id="IPR008928">
    <property type="entry name" value="6-hairpin_glycosidase_sf"/>
</dbReference>